<dbReference type="EC" id="2.5.1.75" evidence="10"/>
<dbReference type="NCBIfam" id="TIGR00174">
    <property type="entry name" value="miaA"/>
    <property type="match status" value="1"/>
</dbReference>
<feature type="site" description="Interaction with substrate tRNA" evidence="10">
    <location>
        <position position="105"/>
    </location>
</feature>
<dbReference type="EMBL" id="JAFFJS010000003">
    <property type="protein sequence ID" value="MBM9433130.1"/>
    <property type="molecule type" value="Genomic_DNA"/>
</dbReference>
<dbReference type="Gene3D" id="1.10.20.140">
    <property type="match status" value="1"/>
</dbReference>
<keyword evidence="5 10" id="KW-0819">tRNA processing</keyword>
<evidence type="ECO:0000256" key="6">
    <source>
        <dbReference type="ARBA" id="ARBA00022741"/>
    </source>
</evidence>
<evidence type="ECO:0000256" key="7">
    <source>
        <dbReference type="ARBA" id="ARBA00022840"/>
    </source>
</evidence>
<evidence type="ECO:0000256" key="9">
    <source>
        <dbReference type="ARBA" id="ARBA00049563"/>
    </source>
</evidence>
<evidence type="ECO:0000256" key="11">
    <source>
        <dbReference type="RuleBase" id="RU003783"/>
    </source>
</evidence>
<dbReference type="Pfam" id="PF01715">
    <property type="entry name" value="IPPT"/>
    <property type="match status" value="1"/>
</dbReference>
<comment type="catalytic activity">
    <reaction evidence="9 10 11">
        <text>adenosine(37) in tRNA + dimethylallyl diphosphate = N(6)-dimethylallyladenosine(37) in tRNA + diphosphate</text>
        <dbReference type="Rhea" id="RHEA:26482"/>
        <dbReference type="Rhea" id="RHEA-COMP:10162"/>
        <dbReference type="Rhea" id="RHEA-COMP:10375"/>
        <dbReference type="ChEBI" id="CHEBI:33019"/>
        <dbReference type="ChEBI" id="CHEBI:57623"/>
        <dbReference type="ChEBI" id="CHEBI:74411"/>
        <dbReference type="ChEBI" id="CHEBI:74415"/>
        <dbReference type="EC" id="2.5.1.75"/>
    </reaction>
</comment>
<proteinExistence type="inferred from homology"/>
<evidence type="ECO:0000256" key="4">
    <source>
        <dbReference type="ARBA" id="ARBA00022679"/>
    </source>
</evidence>
<comment type="caution">
    <text evidence="10">Lacks conserved residue(s) required for the propagation of feature annotation.</text>
</comment>
<evidence type="ECO:0000256" key="1">
    <source>
        <dbReference type="ARBA" id="ARBA00001946"/>
    </source>
</evidence>
<evidence type="ECO:0000256" key="10">
    <source>
        <dbReference type="HAMAP-Rule" id="MF_00185"/>
    </source>
</evidence>
<feature type="site" description="Interaction with substrate tRNA" evidence="10">
    <location>
        <position position="126"/>
    </location>
</feature>
<protein>
    <recommendedName>
        <fullName evidence="10">tRNA dimethylallyltransferase</fullName>
        <ecNumber evidence="10">2.5.1.75</ecNumber>
    </recommendedName>
    <alternativeName>
        <fullName evidence="10">Dimethylallyl diphosphate:tRNA dimethylallyltransferase</fullName>
        <shortName evidence="10">DMAPP:tRNA dimethylallyltransferase</shortName>
        <shortName evidence="10">DMATase</shortName>
    </alternativeName>
    <alternativeName>
        <fullName evidence="10">Isopentenyl-diphosphate:tRNA isopentenyltransferase</fullName>
        <shortName evidence="10">IPP transferase</shortName>
        <shortName evidence="10">IPPT</shortName>
        <shortName evidence="10">IPTase</shortName>
    </alternativeName>
</protein>
<dbReference type="Gene3D" id="3.40.50.300">
    <property type="entry name" value="P-loop containing nucleotide triphosphate hydrolases"/>
    <property type="match status" value="1"/>
</dbReference>
<feature type="binding site" evidence="10">
    <location>
        <begin position="12"/>
        <end position="17"/>
    </location>
    <ligand>
        <name>substrate</name>
    </ligand>
</feature>
<evidence type="ECO:0000313" key="14">
    <source>
        <dbReference type="EMBL" id="MBM9433130.1"/>
    </source>
</evidence>
<keyword evidence="6 10" id="KW-0547">Nucleotide-binding</keyword>
<evidence type="ECO:0000256" key="8">
    <source>
        <dbReference type="ARBA" id="ARBA00022842"/>
    </source>
</evidence>
<keyword evidence="4 10" id="KW-0808">Transferase</keyword>
<gene>
    <name evidence="10 14" type="primary">miaA</name>
    <name evidence="14" type="ORF">JVW63_05395</name>
</gene>
<keyword evidence="7 10" id="KW-0067">ATP-binding</keyword>
<dbReference type="HAMAP" id="MF_00185">
    <property type="entry name" value="IPP_trans"/>
    <property type="match status" value="1"/>
</dbReference>
<evidence type="ECO:0000256" key="12">
    <source>
        <dbReference type="RuleBase" id="RU003784"/>
    </source>
</evidence>
<reference evidence="15" key="1">
    <citation type="submission" date="2021-02" db="EMBL/GenBank/DDBJ databases">
        <title>Leucobacter sp. CX169.</title>
        <authorList>
            <person name="Cheng Y."/>
        </authorList>
    </citation>
    <scope>NUCLEOTIDE SEQUENCE [LARGE SCALE GENOMIC DNA]</scope>
    <source>
        <strain evidence="15">JY899</strain>
    </source>
</reference>
<dbReference type="InterPro" id="IPR027417">
    <property type="entry name" value="P-loop_NTPase"/>
</dbReference>
<comment type="subunit">
    <text evidence="10">Monomer.</text>
</comment>
<evidence type="ECO:0000256" key="3">
    <source>
        <dbReference type="ARBA" id="ARBA00005842"/>
    </source>
</evidence>
<comment type="function">
    <text evidence="2 10 12">Catalyzes the transfer of a dimethylallyl group onto the adenine at position 37 in tRNAs that read codons beginning with uridine, leading to the formation of N6-(dimethylallyl)adenosine (i(6)A).</text>
</comment>
<evidence type="ECO:0000313" key="15">
    <source>
        <dbReference type="Proteomes" id="UP000705983"/>
    </source>
</evidence>
<evidence type="ECO:0000256" key="5">
    <source>
        <dbReference type="ARBA" id="ARBA00022694"/>
    </source>
</evidence>
<keyword evidence="8 10" id="KW-0460">Magnesium</keyword>
<dbReference type="GO" id="GO:0052381">
    <property type="term" value="F:tRNA dimethylallyltransferase activity"/>
    <property type="evidence" value="ECO:0007669"/>
    <property type="project" value="UniProtKB-EC"/>
</dbReference>
<evidence type="ECO:0000256" key="13">
    <source>
        <dbReference type="RuleBase" id="RU003785"/>
    </source>
</evidence>
<comment type="cofactor">
    <cofactor evidence="1 10">
        <name>Mg(2+)</name>
        <dbReference type="ChEBI" id="CHEBI:18420"/>
    </cofactor>
</comment>
<feature type="binding site" evidence="10">
    <location>
        <begin position="10"/>
        <end position="17"/>
    </location>
    <ligand>
        <name>ATP</name>
        <dbReference type="ChEBI" id="CHEBI:30616"/>
    </ligand>
</feature>
<organism evidence="14 15">
    <name type="scientific">Flaviflexus equikiangi</name>
    <dbReference type="NCBI Taxonomy" id="2758573"/>
    <lineage>
        <taxon>Bacteria</taxon>
        <taxon>Bacillati</taxon>
        <taxon>Actinomycetota</taxon>
        <taxon>Actinomycetes</taxon>
        <taxon>Actinomycetales</taxon>
        <taxon>Actinomycetaceae</taxon>
        <taxon>Flaviflexus</taxon>
    </lineage>
</organism>
<dbReference type="InterPro" id="IPR018022">
    <property type="entry name" value="IPT"/>
</dbReference>
<sequence length="307" mass="33680">MVVAVLAIVGPTAVGKSAAALSIAHTLGGSQAWEIIGADAMQLYRGMDIGTAKVTLDERAGIAHHQIDVLDISEDASVAAYQRHAREDLDGIVSRGRMPLLVGGSGLYISAVLDRIDFPGSDLDVRARLEQECERDGAEAMHARLRRIDPRSAEVIDPRNVRRVIRALEVNEVSGHSFQPVFPRHTSHYPDTVVVGLEMSMEELHARIEARTRLMMSGGLLEETQALRERGLDDAPTARMATGYREALAVLDGTMTTSEAEAAISAATRRLVKKQYTWFRRDPRIQWIPAGDGVEERLGELVSRIVE</sequence>
<comment type="similarity">
    <text evidence="3 10 13">Belongs to the IPP transferase family.</text>
</comment>
<comment type="caution">
    <text evidence="14">The sequence shown here is derived from an EMBL/GenBank/DDBJ whole genome shotgun (WGS) entry which is preliminary data.</text>
</comment>
<dbReference type="PANTHER" id="PTHR11088:SF60">
    <property type="entry name" value="TRNA DIMETHYLALLYLTRANSFERASE"/>
    <property type="match status" value="1"/>
</dbReference>
<keyword evidence="15" id="KW-1185">Reference proteome</keyword>
<dbReference type="Proteomes" id="UP000705983">
    <property type="component" value="Unassembled WGS sequence"/>
</dbReference>
<evidence type="ECO:0000256" key="2">
    <source>
        <dbReference type="ARBA" id="ARBA00003213"/>
    </source>
</evidence>
<name>A0ABS2TEP7_9ACTO</name>
<accession>A0ABS2TEP7</accession>
<dbReference type="PANTHER" id="PTHR11088">
    <property type="entry name" value="TRNA DIMETHYLALLYLTRANSFERASE"/>
    <property type="match status" value="1"/>
</dbReference>
<dbReference type="InterPro" id="IPR039657">
    <property type="entry name" value="Dimethylallyltransferase"/>
</dbReference>
<dbReference type="SUPFAM" id="SSF52540">
    <property type="entry name" value="P-loop containing nucleoside triphosphate hydrolases"/>
    <property type="match status" value="2"/>
</dbReference>